<evidence type="ECO:0000256" key="1">
    <source>
        <dbReference type="ARBA" id="ARBA00023002"/>
    </source>
</evidence>
<accession>A0ABQ1GWI0</accession>
<feature type="active site" evidence="4">
    <location>
        <position position="51"/>
    </location>
</feature>
<reference evidence="8" key="1">
    <citation type="journal article" date="2019" name="Int. J. Syst. Evol. Microbiol.">
        <title>The Global Catalogue of Microorganisms (GCM) 10K type strain sequencing project: providing services to taxonomists for standard genome sequencing and annotation.</title>
        <authorList>
            <consortium name="The Broad Institute Genomics Platform"/>
            <consortium name="The Broad Institute Genome Sequencing Center for Infectious Disease"/>
            <person name="Wu L."/>
            <person name="Ma J."/>
        </authorList>
    </citation>
    <scope>NUCLEOTIDE SEQUENCE [LARGE SCALE GENOMIC DNA]</scope>
    <source>
        <strain evidence="8">CGMCC 1.15439</strain>
    </source>
</reference>
<sequence>MQARRFAALSALLSLTACAATASNAPFPNPTYDEPKSAAHSTETAVLAGGCFWGMQSVFEHVHGVRQVWAGYSGGDASTAQYDTVSEGNTGHAESVKIAFDPAVISYGQLLKIYFAVAHDPTTLNRQGPDAGTQYRSEVFYANAEQKKVAESYIAQLNAAKVFDDGIVTLVQPMTGFYPAEDYHQDYARKHPDNPYILINDAPKVAHLKQAFPGMYQDEQMVVDVKL</sequence>
<dbReference type="InterPro" id="IPR036509">
    <property type="entry name" value="Met_Sox_Rdtase_MsrA_sf"/>
</dbReference>
<evidence type="ECO:0000256" key="5">
    <source>
        <dbReference type="SAM" id="SignalP"/>
    </source>
</evidence>
<dbReference type="EMBL" id="BMJA01000007">
    <property type="protein sequence ID" value="GGA51742.1"/>
    <property type="molecule type" value="Genomic_DNA"/>
</dbReference>
<feature type="domain" description="Peptide methionine sulphoxide reductase MsrA" evidence="6">
    <location>
        <begin position="44"/>
        <end position="196"/>
    </location>
</feature>
<gene>
    <name evidence="4 7" type="primary">msrA</name>
    <name evidence="7" type="ORF">GCM10010981_46450</name>
</gene>
<feature type="signal peptide" evidence="5">
    <location>
        <begin position="1"/>
        <end position="19"/>
    </location>
</feature>
<keyword evidence="8" id="KW-1185">Reference proteome</keyword>
<dbReference type="HAMAP" id="MF_01401">
    <property type="entry name" value="MsrA"/>
    <property type="match status" value="1"/>
</dbReference>
<dbReference type="PROSITE" id="PS51257">
    <property type="entry name" value="PROKAR_LIPOPROTEIN"/>
    <property type="match status" value="1"/>
</dbReference>
<evidence type="ECO:0000313" key="8">
    <source>
        <dbReference type="Proteomes" id="UP000620046"/>
    </source>
</evidence>
<proteinExistence type="inferred from homology"/>
<keyword evidence="5" id="KW-0732">Signal</keyword>
<comment type="similarity">
    <text evidence="4">Belongs to the MsrA Met sulfoxide reductase family.</text>
</comment>
<protein>
    <recommendedName>
        <fullName evidence="4">Peptide methionine sulfoxide reductase MsrA</fullName>
        <shortName evidence="4">Protein-methionine-S-oxide reductase</shortName>
        <ecNumber evidence="4">1.8.4.11</ecNumber>
    </recommendedName>
    <alternativeName>
        <fullName evidence="4">Peptide-methionine (S)-S-oxide reductase</fullName>
        <shortName evidence="4">Peptide Met(O) reductase</shortName>
    </alternativeName>
</protein>
<comment type="caution">
    <text evidence="7">The sequence shown here is derived from an EMBL/GenBank/DDBJ whole genome shotgun (WGS) entry which is preliminary data.</text>
</comment>
<evidence type="ECO:0000313" key="7">
    <source>
        <dbReference type="EMBL" id="GGA51742.1"/>
    </source>
</evidence>
<dbReference type="PANTHER" id="PTHR43774">
    <property type="entry name" value="PEPTIDE METHIONINE SULFOXIDE REDUCTASE"/>
    <property type="match status" value="1"/>
</dbReference>
<dbReference type="Proteomes" id="UP000620046">
    <property type="component" value="Unassembled WGS sequence"/>
</dbReference>
<dbReference type="EC" id="1.8.4.11" evidence="4"/>
<evidence type="ECO:0000256" key="2">
    <source>
        <dbReference type="ARBA" id="ARBA00047806"/>
    </source>
</evidence>
<dbReference type="PANTHER" id="PTHR43774:SF1">
    <property type="entry name" value="PEPTIDE METHIONINE SULFOXIDE REDUCTASE MSRA 2"/>
    <property type="match status" value="1"/>
</dbReference>
<dbReference type="NCBIfam" id="TIGR00401">
    <property type="entry name" value="msrA"/>
    <property type="match status" value="1"/>
</dbReference>
<evidence type="ECO:0000256" key="4">
    <source>
        <dbReference type="HAMAP-Rule" id="MF_01401"/>
    </source>
</evidence>
<keyword evidence="1 4" id="KW-0560">Oxidoreductase</keyword>
<comment type="catalytic activity">
    <reaction evidence="2 4">
        <text>L-methionyl-[protein] + [thioredoxin]-disulfide + H2O = L-methionyl-(S)-S-oxide-[protein] + [thioredoxin]-dithiol</text>
        <dbReference type="Rhea" id="RHEA:14217"/>
        <dbReference type="Rhea" id="RHEA-COMP:10698"/>
        <dbReference type="Rhea" id="RHEA-COMP:10700"/>
        <dbReference type="Rhea" id="RHEA-COMP:12313"/>
        <dbReference type="Rhea" id="RHEA-COMP:12315"/>
        <dbReference type="ChEBI" id="CHEBI:15377"/>
        <dbReference type="ChEBI" id="CHEBI:16044"/>
        <dbReference type="ChEBI" id="CHEBI:29950"/>
        <dbReference type="ChEBI" id="CHEBI:44120"/>
        <dbReference type="ChEBI" id="CHEBI:50058"/>
        <dbReference type="EC" id="1.8.4.11"/>
    </reaction>
</comment>
<name>A0ABQ1GWI0_9GAMM</name>
<feature type="chain" id="PRO_5045435806" description="Peptide methionine sulfoxide reductase MsrA" evidence="5">
    <location>
        <begin position="20"/>
        <end position="227"/>
    </location>
</feature>
<dbReference type="InterPro" id="IPR002569">
    <property type="entry name" value="Met_Sox_Rdtase_MsrA_dom"/>
</dbReference>
<dbReference type="SUPFAM" id="SSF55068">
    <property type="entry name" value="Peptide methionine sulfoxide reductase"/>
    <property type="match status" value="1"/>
</dbReference>
<comment type="function">
    <text evidence="4">Has an important function as a repair enzyme for proteins that have been inactivated by oxidation. Catalyzes the reversible oxidation-reduction of methionine sulfoxide in proteins to methionine.</text>
</comment>
<dbReference type="RefSeq" id="WP_188798347.1">
    <property type="nucleotide sequence ID" value="NZ_BMJA01000007.1"/>
</dbReference>
<evidence type="ECO:0000256" key="3">
    <source>
        <dbReference type="ARBA" id="ARBA00048782"/>
    </source>
</evidence>
<dbReference type="Gene3D" id="3.30.1060.10">
    <property type="entry name" value="Peptide methionine sulphoxide reductase MsrA"/>
    <property type="match status" value="1"/>
</dbReference>
<dbReference type="Pfam" id="PF01625">
    <property type="entry name" value="PMSR"/>
    <property type="match status" value="1"/>
</dbReference>
<evidence type="ECO:0000259" key="6">
    <source>
        <dbReference type="Pfam" id="PF01625"/>
    </source>
</evidence>
<organism evidence="7 8">
    <name type="scientific">Dyella nitratireducens</name>
    <dbReference type="NCBI Taxonomy" id="1849580"/>
    <lineage>
        <taxon>Bacteria</taxon>
        <taxon>Pseudomonadati</taxon>
        <taxon>Pseudomonadota</taxon>
        <taxon>Gammaproteobacteria</taxon>
        <taxon>Lysobacterales</taxon>
        <taxon>Rhodanobacteraceae</taxon>
        <taxon>Dyella</taxon>
    </lineage>
</organism>
<comment type="catalytic activity">
    <reaction evidence="3 4">
        <text>[thioredoxin]-disulfide + L-methionine + H2O = L-methionine (S)-S-oxide + [thioredoxin]-dithiol</text>
        <dbReference type="Rhea" id="RHEA:19993"/>
        <dbReference type="Rhea" id="RHEA-COMP:10698"/>
        <dbReference type="Rhea" id="RHEA-COMP:10700"/>
        <dbReference type="ChEBI" id="CHEBI:15377"/>
        <dbReference type="ChEBI" id="CHEBI:29950"/>
        <dbReference type="ChEBI" id="CHEBI:50058"/>
        <dbReference type="ChEBI" id="CHEBI:57844"/>
        <dbReference type="ChEBI" id="CHEBI:58772"/>
        <dbReference type="EC" id="1.8.4.11"/>
    </reaction>
</comment>